<feature type="region of interest" description="Disordered" evidence="1">
    <location>
        <begin position="70"/>
        <end position="170"/>
    </location>
</feature>
<organism evidence="2 3">
    <name type="scientific">Sclerotinia sclerotiorum (strain ATCC 18683 / 1980 / Ss-1)</name>
    <name type="common">White mold</name>
    <name type="synonym">Whetzelinia sclerotiorum</name>
    <dbReference type="NCBI Taxonomy" id="665079"/>
    <lineage>
        <taxon>Eukaryota</taxon>
        <taxon>Fungi</taxon>
        <taxon>Dikarya</taxon>
        <taxon>Ascomycota</taxon>
        <taxon>Pezizomycotina</taxon>
        <taxon>Leotiomycetes</taxon>
        <taxon>Helotiales</taxon>
        <taxon>Sclerotiniaceae</taxon>
        <taxon>Sclerotinia</taxon>
    </lineage>
</organism>
<name>A0A1D9Q416_SCLS1</name>
<evidence type="ECO:0000256" key="1">
    <source>
        <dbReference type="SAM" id="MobiDB-lite"/>
    </source>
</evidence>
<dbReference type="EMBL" id="CP017818">
    <property type="protein sequence ID" value="APA09636.1"/>
    <property type="molecule type" value="Genomic_DNA"/>
</dbReference>
<dbReference type="VEuPathDB" id="FungiDB:sscle_05g044060"/>
<feature type="region of interest" description="Disordered" evidence="1">
    <location>
        <begin position="1"/>
        <end position="32"/>
    </location>
</feature>
<accession>A0A1D9Q416</accession>
<feature type="compositionally biased region" description="Polar residues" evidence="1">
    <location>
        <begin position="70"/>
        <end position="100"/>
    </location>
</feature>
<dbReference type="Proteomes" id="UP000177798">
    <property type="component" value="Chromosome 5"/>
</dbReference>
<reference evidence="3" key="1">
    <citation type="journal article" date="2017" name="Genome Biol. Evol.">
        <title>The complete genome sequence of the phytopathogenic fungus Sclerotinia sclerotiorum reveals insights into the genome architecture of broad host range pathogens.</title>
        <authorList>
            <person name="Derbyshire M."/>
            <person name="Denton-Giles M."/>
            <person name="Hegedus D."/>
            <person name="Seifbarghy S."/>
            <person name="Rollins J."/>
            <person name="van Kan J."/>
            <person name="Seidl M.F."/>
            <person name="Faino L."/>
            <person name="Mbengue M."/>
            <person name="Navaud O."/>
            <person name="Raffaele S."/>
            <person name="Hammond-Kosack K."/>
            <person name="Heard S."/>
            <person name="Oliver R."/>
        </authorList>
    </citation>
    <scope>NUCLEOTIDE SEQUENCE [LARGE SCALE GENOMIC DNA]</scope>
    <source>
        <strain evidence="3">ATCC 18683 / 1980 / Ss-1</strain>
    </source>
</reference>
<feature type="compositionally biased region" description="Pro residues" evidence="1">
    <location>
        <begin position="147"/>
        <end position="165"/>
    </location>
</feature>
<feature type="compositionally biased region" description="Basic and acidic residues" evidence="1">
    <location>
        <begin position="105"/>
        <end position="117"/>
    </location>
</feature>
<dbReference type="AlphaFoldDB" id="A0A1D9Q416"/>
<dbReference type="OrthoDB" id="3552036at2759"/>
<dbReference type="KEGG" id="ssl:SS1G_06201"/>
<gene>
    <name evidence="2" type="ORF">sscle_05g044060</name>
</gene>
<evidence type="ECO:0000313" key="3">
    <source>
        <dbReference type="Proteomes" id="UP000177798"/>
    </source>
</evidence>
<protein>
    <submittedName>
        <fullName evidence="2">Uncharacterized protein</fullName>
    </submittedName>
</protein>
<dbReference type="RefSeq" id="XP_001593279.1">
    <property type="nucleotide sequence ID" value="XM_001593229.1"/>
</dbReference>
<feature type="compositionally biased region" description="Polar residues" evidence="1">
    <location>
        <begin position="121"/>
        <end position="130"/>
    </location>
</feature>
<dbReference type="OMA" id="PHRTIRE"/>
<evidence type="ECO:0000313" key="2">
    <source>
        <dbReference type="EMBL" id="APA09636.1"/>
    </source>
</evidence>
<sequence>MAPFETKMKSLQRGPKSILTNAADNDRRSPVPRQKFVHFASRAIDNENNEFEKKTNDEKQKRHATAFNIMNNSKRNRITSSSELNKASSSRSTLGSTQIKSPHRTIREKPSERRSGMKLEIQNSTSSQGRQFKRPAPSTTAQYIPRVPSPPMNRVPPPTPRPTRLPTPDLEDPCGYPLNFCDCLGCYEAGMLERGVESRREVLAYSKMENQYQAATAYIRDRRLVERGQGPDLVVVPREDSHRCNLMGMGYPRNFAIGALKA</sequence>
<proteinExistence type="predicted"/>